<protein>
    <submittedName>
        <fullName evidence="1">Uncharacterized protein</fullName>
    </submittedName>
</protein>
<comment type="caution">
    <text evidence="1">The sequence shown here is derived from an EMBL/GenBank/DDBJ whole genome shotgun (WGS) entry which is preliminary data.</text>
</comment>
<proteinExistence type="predicted"/>
<name>A0ABV8GLX9_9ACTN</name>
<evidence type="ECO:0000313" key="1">
    <source>
        <dbReference type="EMBL" id="MFC4013944.1"/>
    </source>
</evidence>
<evidence type="ECO:0000313" key="2">
    <source>
        <dbReference type="Proteomes" id="UP001595851"/>
    </source>
</evidence>
<organism evidence="1 2">
    <name type="scientific">Nonomuraea purpurea</name>
    <dbReference type="NCBI Taxonomy" id="1849276"/>
    <lineage>
        <taxon>Bacteria</taxon>
        <taxon>Bacillati</taxon>
        <taxon>Actinomycetota</taxon>
        <taxon>Actinomycetes</taxon>
        <taxon>Streptosporangiales</taxon>
        <taxon>Streptosporangiaceae</taxon>
        <taxon>Nonomuraea</taxon>
    </lineage>
</organism>
<dbReference type="RefSeq" id="WP_379533798.1">
    <property type="nucleotide sequence ID" value="NZ_JBHSBI010000031.1"/>
</dbReference>
<reference evidence="2" key="1">
    <citation type="journal article" date="2019" name="Int. J. Syst. Evol. Microbiol.">
        <title>The Global Catalogue of Microorganisms (GCM) 10K type strain sequencing project: providing services to taxonomists for standard genome sequencing and annotation.</title>
        <authorList>
            <consortium name="The Broad Institute Genomics Platform"/>
            <consortium name="The Broad Institute Genome Sequencing Center for Infectious Disease"/>
            <person name="Wu L."/>
            <person name="Ma J."/>
        </authorList>
    </citation>
    <scope>NUCLEOTIDE SEQUENCE [LARGE SCALE GENOMIC DNA]</scope>
    <source>
        <strain evidence="2">TBRC 1276</strain>
    </source>
</reference>
<dbReference type="EMBL" id="JBHSBI010000031">
    <property type="protein sequence ID" value="MFC4013944.1"/>
    <property type="molecule type" value="Genomic_DNA"/>
</dbReference>
<keyword evidence="2" id="KW-1185">Reference proteome</keyword>
<accession>A0ABV8GLX9</accession>
<sequence>MGIAKIFKKDEGRLAERFLIVVDLLVTATSMVVNEPESTGSVMSKDG</sequence>
<gene>
    <name evidence="1" type="ORF">ACFOY2_42435</name>
</gene>
<dbReference type="Proteomes" id="UP001595851">
    <property type="component" value="Unassembled WGS sequence"/>
</dbReference>